<keyword evidence="6" id="KW-1185">Reference proteome</keyword>
<evidence type="ECO:0000256" key="1">
    <source>
        <dbReference type="ARBA" id="ARBA00037999"/>
    </source>
</evidence>
<dbReference type="AlphaFoldDB" id="A0A3D9GPP0"/>
<dbReference type="NCBIfam" id="TIGR02379">
    <property type="entry name" value="ECA_wecE"/>
    <property type="match status" value="1"/>
</dbReference>
<dbReference type="GO" id="GO:0030170">
    <property type="term" value="F:pyridoxal phosphate binding"/>
    <property type="evidence" value="ECO:0007669"/>
    <property type="project" value="TreeGrafter"/>
</dbReference>
<dbReference type="Pfam" id="PF01041">
    <property type="entry name" value="DegT_DnrJ_EryC1"/>
    <property type="match status" value="1"/>
</dbReference>
<name>A0A3D9GPP0_9FLAO</name>
<dbReference type="PIRSF" id="PIRSF000390">
    <property type="entry name" value="PLP_StrS"/>
    <property type="match status" value="1"/>
</dbReference>
<protein>
    <submittedName>
        <fullName evidence="5">dTDP-4-amino-4,6-dideoxygalactose transaminase</fullName>
    </submittedName>
</protein>
<dbReference type="EMBL" id="QRDV01000011">
    <property type="protein sequence ID" value="RED38198.1"/>
    <property type="molecule type" value="Genomic_DNA"/>
</dbReference>
<keyword evidence="3 4" id="KW-0663">Pyridoxal phosphate</keyword>
<accession>A0A3D9GPP0</accession>
<reference evidence="5 6" key="1">
    <citation type="submission" date="2018-07" db="EMBL/GenBank/DDBJ databases">
        <title>Genomic Encyclopedia of Type Strains, Phase III (KMG-III): the genomes of soil and plant-associated and newly described type strains.</title>
        <authorList>
            <person name="Whitman W."/>
        </authorList>
    </citation>
    <scope>NUCLEOTIDE SEQUENCE [LARGE SCALE GENOMIC DNA]</scope>
    <source>
        <strain evidence="5 6">CECT 7946</strain>
    </source>
</reference>
<evidence type="ECO:0000256" key="4">
    <source>
        <dbReference type="RuleBase" id="RU004508"/>
    </source>
</evidence>
<evidence type="ECO:0000256" key="2">
    <source>
        <dbReference type="PIRSR" id="PIRSR000390-1"/>
    </source>
</evidence>
<dbReference type="InterPro" id="IPR012749">
    <property type="entry name" value="WecE-like"/>
</dbReference>
<dbReference type="SUPFAM" id="SSF53383">
    <property type="entry name" value="PLP-dependent transferases"/>
    <property type="match status" value="1"/>
</dbReference>
<feature type="active site" description="Proton acceptor" evidence="2">
    <location>
        <position position="185"/>
    </location>
</feature>
<dbReference type="CDD" id="cd00616">
    <property type="entry name" value="AHBA_syn"/>
    <property type="match status" value="1"/>
</dbReference>
<gene>
    <name evidence="5" type="ORF">DFQ10_11119</name>
</gene>
<evidence type="ECO:0000256" key="3">
    <source>
        <dbReference type="PIRSR" id="PIRSR000390-2"/>
    </source>
</evidence>
<dbReference type="InterPro" id="IPR015421">
    <property type="entry name" value="PyrdxlP-dep_Trfase_major"/>
</dbReference>
<sequence length="379" mass="43002">MTKKYTPFNKPYLTGKETTYIEEAVASGKISGNGMFTQKCQTFFEDTFQIKKALLTTSCTDALEMCAILLNINEGDEVIMPSYTFVSTANAFVLRGAKIVFADSKPDYPNIDETKLEALITNKTKAIVVVHYGGVACEMDTIMRLAKQNNIFVVEDAAQAIDSYYKGKALGSIGHLATFSFHETKNIISGEGGLLAINDNQFVDRAEIIWEKGTNRSSFFRGEVDKYGWVDIGSSFLPSEVIAAFLWAQLENIEKIQSRRKNIWNQYYQGLLPLEVDGKIKLPKLPNDTTNNGHLFFVLCNSFKERSELISFLKAKNIHAVFHYLSLHKSVFYKSKHDNRVLINSDMFTDRLLRLPLFFELDDETIKEIVIEIKAFYES</sequence>
<dbReference type="InterPro" id="IPR000653">
    <property type="entry name" value="DegT/StrS_aminotransferase"/>
</dbReference>
<dbReference type="Gene3D" id="3.40.640.10">
    <property type="entry name" value="Type I PLP-dependent aspartate aminotransferase-like (Major domain)"/>
    <property type="match status" value="1"/>
</dbReference>
<comment type="caution">
    <text evidence="5">The sequence shown here is derived from an EMBL/GenBank/DDBJ whole genome shotgun (WGS) entry which is preliminary data.</text>
</comment>
<dbReference type="Proteomes" id="UP000256980">
    <property type="component" value="Unassembled WGS sequence"/>
</dbReference>
<dbReference type="InterPro" id="IPR015424">
    <property type="entry name" value="PyrdxlP-dep_Trfase"/>
</dbReference>
<dbReference type="RefSeq" id="WP_115818810.1">
    <property type="nucleotide sequence ID" value="NZ_QRDV01000011.1"/>
</dbReference>
<organism evidence="5 6">
    <name type="scientific">Winogradskyella eximia</name>
    <dbReference type="NCBI Taxonomy" id="262006"/>
    <lineage>
        <taxon>Bacteria</taxon>
        <taxon>Pseudomonadati</taxon>
        <taxon>Bacteroidota</taxon>
        <taxon>Flavobacteriia</taxon>
        <taxon>Flavobacteriales</taxon>
        <taxon>Flavobacteriaceae</taxon>
        <taxon>Winogradskyella</taxon>
    </lineage>
</organism>
<dbReference type="GO" id="GO:0000271">
    <property type="term" value="P:polysaccharide biosynthetic process"/>
    <property type="evidence" value="ECO:0007669"/>
    <property type="project" value="TreeGrafter"/>
</dbReference>
<feature type="modified residue" description="N6-(pyridoxal phosphate)lysine" evidence="3">
    <location>
        <position position="185"/>
    </location>
</feature>
<dbReference type="GO" id="GO:0019180">
    <property type="term" value="F:dTDP-4-amino-4,6-dideoxygalactose transaminase activity"/>
    <property type="evidence" value="ECO:0007669"/>
    <property type="project" value="TreeGrafter"/>
</dbReference>
<dbReference type="FunFam" id="3.40.640.10:FF:000037">
    <property type="entry name" value="dTDP-4-amino-4,6-dideoxygalactose transaminase"/>
    <property type="match status" value="1"/>
</dbReference>
<dbReference type="PANTHER" id="PTHR30244">
    <property type="entry name" value="TRANSAMINASE"/>
    <property type="match status" value="1"/>
</dbReference>
<evidence type="ECO:0000313" key="5">
    <source>
        <dbReference type="EMBL" id="RED38198.1"/>
    </source>
</evidence>
<proteinExistence type="inferred from homology"/>
<evidence type="ECO:0000313" key="6">
    <source>
        <dbReference type="Proteomes" id="UP000256980"/>
    </source>
</evidence>
<dbReference type="PANTHER" id="PTHR30244:SF34">
    <property type="entry name" value="DTDP-4-AMINO-4,6-DIDEOXYGALACTOSE TRANSAMINASE"/>
    <property type="match status" value="1"/>
</dbReference>
<dbReference type="OrthoDB" id="9810913at2"/>
<dbReference type="NCBIfam" id="NF008687">
    <property type="entry name" value="PRK11706.1"/>
    <property type="match status" value="1"/>
</dbReference>
<comment type="similarity">
    <text evidence="1 4">Belongs to the DegT/DnrJ/EryC1 family.</text>
</comment>